<name>A0ABN7UKU5_GIGMA</name>
<organism evidence="1 2">
    <name type="scientific">Gigaspora margarita</name>
    <dbReference type="NCBI Taxonomy" id="4874"/>
    <lineage>
        <taxon>Eukaryota</taxon>
        <taxon>Fungi</taxon>
        <taxon>Fungi incertae sedis</taxon>
        <taxon>Mucoromycota</taxon>
        <taxon>Glomeromycotina</taxon>
        <taxon>Glomeromycetes</taxon>
        <taxon>Diversisporales</taxon>
        <taxon>Gigasporaceae</taxon>
        <taxon>Gigaspora</taxon>
    </lineage>
</organism>
<evidence type="ECO:0000313" key="1">
    <source>
        <dbReference type="EMBL" id="CAG8604179.1"/>
    </source>
</evidence>
<comment type="caution">
    <text evidence="1">The sequence shown here is derived from an EMBL/GenBank/DDBJ whole genome shotgun (WGS) entry which is preliminary data.</text>
</comment>
<evidence type="ECO:0000313" key="2">
    <source>
        <dbReference type="Proteomes" id="UP000789901"/>
    </source>
</evidence>
<proteinExistence type="predicted"/>
<keyword evidence="2" id="KW-1185">Reference proteome</keyword>
<dbReference type="EMBL" id="CAJVQB010003304">
    <property type="protein sequence ID" value="CAG8604179.1"/>
    <property type="molecule type" value="Genomic_DNA"/>
</dbReference>
<gene>
    <name evidence="1" type="ORF">GMARGA_LOCUS7033</name>
</gene>
<dbReference type="Proteomes" id="UP000789901">
    <property type="component" value="Unassembled WGS sequence"/>
</dbReference>
<protein>
    <submittedName>
        <fullName evidence="1">34634_t:CDS:1</fullName>
    </submittedName>
</protein>
<accession>A0ABN7UKU5</accession>
<sequence length="117" mass="13662">MLETTNIKPADFECNWPDFKFCGIGCKHIYCVCQKFYPVQIPEVSYTQEIQEIEELEQIVNVSFDDWVTAIRRVWDNHDQENRNLITAANMEVIVSTGIKRKSKIPLYDNFSIPGSR</sequence>
<reference evidence="1 2" key="1">
    <citation type="submission" date="2021-06" db="EMBL/GenBank/DDBJ databases">
        <authorList>
            <person name="Kallberg Y."/>
            <person name="Tangrot J."/>
            <person name="Rosling A."/>
        </authorList>
    </citation>
    <scope>NUCLEOTIDE SEQUENCE [LARGE SCALE GENOMIC DNA]</scope>
    <source>
        <strain evidence="1 2">120-4 pot B 10/14</strain>
    </source>
</reference>